<feature type="compositionally biased region" description="Basic and acidic residues" evidence="1">
    <location>
        <begin position="100"/>
        <end position="111"/>
    </location>
</feature>
<reference evidence="2" key="1">
    <citation type="submission" date="2018-12" db="EMBL/GenBank/DDBJ databases">
        <authorList>
            <person name="Syme R.A."/>
            <person name="Farfan-Caceres L."/>
            <person name="Lichtenzveig J."/>
        </authorList>
    </citation>
    <scope>NUCLEOTIDE SEQUENCE</scope>
    <source>
        <strain evidence="2">Al4</strain>
    </source>
</reference>
<organism evidence="2 3">
    <name type="scientific">Ascochyta lentis</name>
    <dbReference type="NCBI Taxonomy" id="205686"/>
    <lineage>
        <taxon>Eukaryota</taxon>
        <taxon>Fungi</taxon>
        <taxon>Dikarya</taxon>
        <taxon>Ascomycota</taxon>
        <taxon>Pezizomycotina</taxon>
        <taxon>Dothideomycetes</taxon>
        <taxon>Pleosporomycetidae</taxon>
        <taxon>Pleosporales</taxon>
        <taxon>Pleosporineae</taxon>
        <taxon>Didymellaceae</taxon>
        <taxon>Ascochyta</taxon>
    </lineage>
</organism>
<proteinExistence type="predicted"/>
<evidence type="ECO:0000313" key="3">
    <source>
        <dbReference type="Proteomes" id="UP000651452"/>
    </source>
</evidence>
<dbReference type="PANTHER" id="PTHR37540">
    <property type="entry name" value="TRANSCRIPTION FACTOR (ACR-2), PUTATIVE-RELATED-RELATED"/>
    <property type="match status" value="1"/>
</dbReference>
<name>A0A8H7J3T2_9PLEO</name>
<feature type="region of interest" description="Disordered" evidence="1">
    <location>
        <begin position="1"/>
        <end position="32"/>
    </location>
</feature>
<reference evidence="2" key="2">
    <citation type="submission" date="2020-09" db="EMBL/GenBank/DDBJ databases">
        <title>Reference genome assembly for Australian Ascochyta lentis isolate Al4.</title>
        <authorList>
            <person name="Lee R.C."/>
            <person name="Farfan-Caceres L.M."/>
            <person name="Debler J.W."/>
            <person name="Williams A.H."/>
            <person name="Henares B.M."/>
        </authorList>
    </citation>
    <scope>NUCLEOTIDE SEQUENCE</scope>
    <source>
        <strain evidence="2">Al4</strain>
    </source>
</reference>
<dbReference type="PANTHER" id="PTHR37540:SF5">
    <property type="entry name" value="TRANSCRIPTION FACTOR DOMAIN-CONTAINING PROTEIN"/>
    <property type="match status" value="1"/>
</dbReference>
<dbReference type="EMBL" id="RZGK01000010">
    <property type="protein sequence ID" value="KAF9695727.1"/>
    <property type="molecule type" value="Genomic_DNA"/>
</dbReference>
<dbReference type="Proteomes" id="UP000651452">
    <property type="component" value="Unassembled WGS sequence"/>
</dbReference>
<evidence type="ECO:0008006" key="4">
    <source>
        <dbReference type="Google" id="ProtNLM"/>
    </source>
</evidence>
<sequence length="574" mass="64695">MTPNPEPSGFSTLSFGNSTSQTQGSQRKDNKGRKFFQQMQPTFSIDVPTTTFTKLEFLDNFDPAKDTVVRKKAREWVNKNREITNLSGQAISRSKKSKNAAREGEDKDKTQLTRRKAVAPLLTPSLPKTVGASSVDAFGILPSIGRDFDHIIKYFLSANCPEEIPCSDDKYADKSRHALVPFKFENTVLGNMAKTELTFVLWLYATVIIRDGMSGNFNTEEVYWFYSKSLKIMQETLQKETAAGQFSDYLINAVSCITAAAVFSGMFNTAVLHRDALVRLLAHRGDGDILVGWQSTGYFTRKASQWCEIMVAAQLAEIPKLPRQPQDSSPLPDHIILATDALTATTLGILPPLSESFTEIIRYLHQVAVSYASPPPDIKIDDYIIQPMYDVQYSLLGILAAQKHLEHDFSDVEVLLAEAFQLYFWTGTRSLPPQTRLCELLVSRVMKALLPLLLEASTELAFETKPRMAALMEAKNKNIPGLPEAKDYLYRFLRHPREVNNAITWVLALGTLVTAPLFGPEHGWFKHHFQLQLRAMALHRDEDLWLAFLSLFPTTDGYPNPWIDLKSVWREHGV</sequence>
<comment type="caution">
    <text evidence="2">The sequence shown here is derived from an EMBL/GenBank/DDBJ whole genome shotgun (WGS) entry which is preliminary data.</text>
</comment>
<gene>
    <name evidence="2" type="ORF">EKO04_006059</name>
</gene>
<protein>
    <recommendedName>
        <fullName evidence="4">Tachykinin family protein</fullName>
    </recommendedName>
</protein>
<feature type="region of interest" description="Disordered" evidence="1">
    <location>
        <begin position="87"/>
        <end position="114"/>
    </location>
</feature>
<feature type="compositionally biased region" description="Polar residues" evidence="1">
    <location>
        <begin position="7"/>
        <end position="25"/>
    </location>
</feature>
<dbReference type="OrthoDB" id="3796409at2759"/>
<evidence type="ECO:0000256" key="1">
    <source>
        <dbReference type="SAM" id="MobiDB-lite"/>
    </source>
</evidence>
<keyword evidence="3" id="KW-1185">Reference proteome</keyword>
<dbReference type="AlphaFoldDB" id="A0A8H7J3T2"/>
<accession>A0A8H7J3T2</accession>
<evidence type="ECO:0000313" key="2">
    <source>
        <dbReference type="EMBL" id="KAF9695727.1"/>
    </source>
</evidence>